<evidence type="ECO:0000256" key="1">
    <source>
        <dbReference type="SAM" id="MobiDB-lite"/>
    </source>
</evidence>
<keyword evidence="3" id="KW-1185">Reference proteome</keyword>
<evidence type="ECO:0000313" key="3">
    <source>
        <dbReference type="Proteomes" id="UP001283361"/>
    </source>
</evidence>
<dbReference type="EMBL" id="JAWDGP010008031">
    <property type="protein sequence ID" value="KAK3696821.1"/>
    <property type="molecule type" value="Genomic_DNA"/>
</dbReference>
<gene>
    <name evidence="2" type="ORF">RRG08_016870</name>
</gene>
<dbReference type="Proteomes" id="UP001283361">
    <property type="component" value="Unassembled WGS sequence"/>
</dbReference>
<organism evidence="2 3">
    <name type="scientific">Elysia crispata</name>
    <name type="common">lettuce slug</name>
    <dbReference type="NCBI Taxonomy" id="231223"/>
    <lineage>
        <taxon>Eukaryota</taxon>
        <taxon>Metazoa</taxon>
        <taxon>Spiralia</taxon>
        <taxon>Lophotrochozoa</taxon>
        <taxon>Mollusca</taxon>
        <taxon>Gastropoda</taxon>
        <taxon>Heterobranchia</taxon>
        <taxon>Euthyneura</taxon>
        <taxon>Panpulmonata</taxon>
        <taxon>Sacoglossa</taxon>
        <taxon>Placobranchoidea</taxon>
        <taxon>Plakobranchidae</taxon>
        <taxon>Elysia</taxon>
    </lineage>
</organism>
<proteinExistence type="predicted"/>
<comment type="caution">
    <text evidence="2">The sequence shown here is derived from an EMBL/GenBank/DDBJ whole genome shotgun (WGS) entry which is preliminary data.</text>
</comment>
<dbReference type="AlphaFoldDB" id="A0AAE1CJ03"/>
<name>A0AAE1CJ03_9GAST</name>
<feature type="region of interest" description="Disordered" evidence="1">
    <location>
        <begin position="1"/>
        <end position="27"/>
    </location>
</feature>
<protein>
    <submittedName>
        <fullName evidence="2">Uncharacterized protein</fullName>
    </submittedName>
</protein>
<reference evidence="2" key="1">
    <citation type="journal article" date="2023" name="G3 (Bethesda)">
        <title>A reference genome for the long-term kleptoplast-retaining sea slug Elysia crispata morphotype clarki.</title>
        <authorList>
            <person name="Eastman K.E."/>
            <person name="Pendleton A.L."/>
            <person name="Shaikh M.A."/>
            <person name="Suttiyut T."/>
            <person name="Ogas R."/>
            <person name="Tomko P."/>
            <person name="Gavelis G."/>
            <person name="Widhalm J.R."/>
            <person name="Wisecaver J.H."/>
        </authorList>
    </citation>
    <scope>NUCLEOTIDE SEQUENCE</scope>
    <source>
        <strain evidence="2">ECLA1</strain>
    </source>
</reference>
<sequence length="113" mass="12600">MRCYDESPTKVRRPGHSGNLPSRRPQPLVTNLGDTGLCVAVEKVRNGRPSTLHPTGRDLTPLLPLFILLSCGLRSQSRVDATCLMSEAAADTDEPLLFLVSRDWHEREVDTQY</sequence>
<accession>A0AAE1CJ03</accession>
<evidence type="ECO:0000313" key="2">
    <source>
        <dbReference type="EMBL" id="KAK3696821.1"/>
    </source>
</evidence>